<accession>A0A4R5F142</accession>
<organism evidence="3 4">
    <name type="scientific">Antarcticimicrobium sediminis</name>
    <dbReference type="NCBI Taxonomy" id="2546227"/>
    <lineage>
        <taxon>Bacteria</taxon>
        <taxon>Pseudomonadati</taxon>
        <taxon>Pseudomonadota</taxon>
        <taxon>Alphaproteobacteria</taxon>
        <taxon>Rhodobacterales</taxon>
        <taxon>Paracoccaceae</taxon>
        <taxon>Antarcticimicrobium</taxon>
    </lineage>
</organism>
<keyword evidence="4" id="KW-1185">Reference proteome</keyword>
<dbReference type="CDD" id="cd03443">
    <property type="entry name" value="PaaI_thioesterase"/>
    <property type="match status" value="1"/>
</dbReference>
<proteinExistence type="predicted"/>
<dbReference type="Proteomes" id="UP000294662">
    <property type="component" value="Unassembled WGS sequence"/>
</dbReference>
<evidence type="ECO:0000313" key="4">
    <source>
        <dbReference type="Proteomes" id="UP000294662"/>
    </source>
</evidence>
<evidence type="ECO:0000259" key="2">
    <source>
        <dbReference type="Pfam" id="PF03061"/>
    </source>
</evidence>
<dbReference type="InterPro" id="IPR006683">
    <property type="entry name" value="Thioestr_dom"/>
</dbReference>
<reference evidence="3 4" key="1">
    <citation type="submission" date="2019-03" db="EMBL/GenBank/DDBJ databases">
        <authorList>
            <person name="Zhang S."/>
        </authorList>
    </citation>
    <scope>NUCLEOTIDE SEQUENCE [LARGE SCALE GENOMIC DNA]</scope>
    <source>
        <strain evidence="3 4">S4J41</strain>
    </source>
</reference>
<dbReference type="SUPFAM" id="SSF54637">
    <property type="entry name" value="Thioesterase/thiol ester dehydrase-isomerase"/>
    <property type="match status" value="1"/>
</dbReference>
<dbReference type="AlphaFoldDB" id="A0A4R5F142"/>
<gene>
    <name evidence="3" type="ORF">E1B25_02860</name>
</gene>
<dbReference type="OrthoDB" id="9813282at2"/>
<dbReference type="NCBIfam" id="TIGR00369">
    <property type="entry name" value="unchar_dom_1"/>
    <property type="match status" value="1"/>
</dbReference>
<dbReference type="Pfam" id="PF03061">
    <property type="entry name" value="4HBT"/>
    <property type="match status" value="1"/>
</dbReference>
<comment type="caution">
    <text evidence="3">The sequence shown here is derived from an EMBL/GenBank/DDBJ whole genome shotgun (WGS) entry which is preliminary data.</text>
</comment>
<dbReference type="InterPro" id="IPR029069">
    <property type="entry name" value="HotDog_dom_sf"/>
</dbReference>
<dbReference type="RefSeq" id="WP_132827144.1">
    <property type="nucleotide sequence ID" value="NZ_SMFP01000001.1"/>
</dbReference>
<evidence type="ECO:0000313" key="3">
    <source>
        <dbReference type="EMBL" id="TDE41154.1"/>
    </source>
</evidence>
<sequence>MTQATPPNYATTPEELLGPADMASMSGLEFMEGIRDGRLPAPPISKTLGYTLHAVEKGRVTFRGAPGFDSTNPLGTVHGGWYGTLLDSAMACAVQTMVPKGSAYTTLEYKINILRSIPLGMMIDCVGIADHVGRSTGVTGVSHGEIRGVEDGRLYATGSTTCIVLQLPPTR</sequence>
<feature type="domain" description="Thioesterase" evidence="2">
    <location>
        <begin position="75"/>
        <end position="141"/>
    </location>
</feature>
<dbReference type="GO" id="GO:0016289">
    <property type="term" value="F:acyl-CoA hydrolase activity"/>
    <property type="evidence" value="ECO:0007669"/>
    <property type="project" value="UniProtKB-ARBA"/>
</dbReference>
<dbReference type="InterPro" id="IPR003736">
    <property type="entry name" value="PAAI_dom"/>
</dbReference>
<keyword evidence="1" id="KW-0378">Hydrolase</keyword>
<dbReference type="Gene3D" id="3.10.129.10">
    <property type="entry name" value="Hotdog Thioesterase"/>
    <property type="match status" value="1"/>
</dbReference>
<name>A0A4R5F142_9RHOB</name>
<evidence type="ECO:0000256" key="1">
    <source>
        <dbReference type="ARBA" id="ARBA00022801"/>
    </source>
</evidence>
<protein>
    <submittedName>
        <fullName evidence="3">PaaI family thioesterase</fullName>
    </submittedName>
</protein>
<dbReference type="EMBL" id="SMFP01000001">
    <property type="protein sequence ID" value="TDE41154.1"/>
    <property type="molecule type" value="Genomic_DNA"/>
</dbReference>